<dbReference type="Gene3D" id="1.10.3210.10">
    <property type="entry name" value="Hypothetical protein af1432"/>
    <property type="match status" value="2"/>
</dbReference>
<dbReference type="InterPro" id="IPR003607">
    <property type="entry name" value="HD/PDEase_dom"/>
</dbReference>
<protein>
    <submittedName>
        <fullName evidence="3">DGTPase</fullName>
        <ecNumber evidence="3">3.1.5.1</ecNumber>
    </submittedName>
</protein>
<dbReference type="EMBL" id="JAMFLX010000024">
    <property type="protein sequence ID" value="MCL6271377.1"/>
    <property type="molecule type" value="Genomic_DNA"/>
</dbReference>
<dbReference type="Gene3D" id="1.10.3410.10">
    <property type="entry name" value="putative deoxyguanosinetriphosphate triphosphohydrolase like domain"/>
    <property type="match status" value="1"/>
</dbReference>
<dbReference type="PANTHER" id="PTHR11373:SF32">
    <property type="entry name" value="DEOXYGUANOSINETRIPHOSPHATE TRIPHOSPHOHYDROLASE"/>
    <property type="match status" value="1"/>
</dbReference>
<dbReference type="SUPFAM" id="SSF109604">
    <property type="entry name" value="HD-domain/PDEase-like"/>
    <property type="match status" value="1"/>
</dbReference>
<accession>A0ABT0PJ11</accession>
<name>A0ABT0PJ11_9GAMM</name>
<sequence length="482" mass="55331">MDYRTKITCRRQRPTTVEGRDIVEETESNRGRVIQSAAVRRLQQKTQVYPLETNAAVRSRLTHSLEVQQTGRFISRKILASLKEQDELEQLGLEGIETAFTNLVEMSCLLHDVGNPPFGHFGEAAINDWMKKNGKDCFLKAFGHERTVPPLYETTLMPDLECFEGNAQGLRIIHSLQKLNLTCSQVAALVKYTRASWQAKPEAGDYFHYRQKKPGFYFSEEPLIEMVWDHLKISKGNRYPLVYIMEAADDIAYCIADIEDAVDKGILTLKQLKVLLQEEWEEQCQRAEMPCSSYLAEIVDKSMEDNATAHLFITRFRTILVKELVDYAVQRYCQHHQSIFDGSLDEPLIDGGSEQHLALLTLKWVARKHVFCQPEVETPELRGYAALMGLMGIYQPLLELSQEDFRVITSGETSPHFIAKRLYHRLSTKHKEAYCEAVASLTGSAEEVRALEWYYRCRLLIDYLSGMTDNFVLDEYQCMSAI</sequence>
<dbReference type="RefSeq" id="WP_249700974.1">
    <property type="nucleotide sequence ID" value="NZ_JAMFLX010000024.1"/>
</dbReference>
<feature type="domain" description="HD" evidence="2">
    <location>
        <begin position="60"/>
        <end position="254"/>
    </location>
</feature>
<dbReference type="Pfam" id="PF01966">
    <property type="entry name" value="HD"/>
    <property type="match status" value="1"/>
</dbReference>
<gene>
    <name evidence="3" type="primary">dgt</name>
    <name evidence="3" type="ORF">M3P05_15760</name>
</gene>
<dbReference type="SMART" id="SM00471">
    <property type="entry name" value="HDc"/>
    <property type="match status" value="1"/>
</dbReference>
<keyword evidence="1 3" id="KW-0378">Hydrolase</keyword>
<dbReference type="NCBIfam" id="TIGR01353">
    <property type="entry name" value="dGTP_triPase"/>
    <property type="match status" value="1"/>
</dbReference>
<dbReference type="CDD" id="cd00077">
    <property type="entry name" value="HDc"/>
    <property type="match status" value="1"/>
</dbReference>
<evidence type="ECO:0000313" key="4">
    <source>
        <dbReference type="Proteomes" id="UP001203338"/>
    </source>
</evidence>
<keyword evidence="4" id="KW-1185">Reference proteome</keyword>
<organism evidence="3 4">
    <name type="scientific">Parendozoicomonas callyspongiae</name>
    <dbReference type="NCBI Taxonomy" id="2942213"/>
    <lineage>
        <taxon>Bacteria</taxon>
        <taxon>Pseudomonadati</taxon>
        <taxon>Pseudomonadota</taxon>
        <taxon>Gammaproteobacteria</taxon>
        <taxon>Oceanospirillales</taxon>
        <taxon>Endozoicomonadaceae</taxon>
        <taxon>Parendozoicomonas</taxon>
    </lineage>
</organism>
<dbReference type="EC" id="3.1.5.1" evidence="3"/>
<dbReference type="InterPro" id="IPR006261">
    <property type="entry name" value="dGTPase"/>
</dbReference>
<proteinExistence type="predicted"/>
<dbReference type="PANTHER" id="PTHR11373">
    <property type="entry name" value="DEOXYNUCLEOSIDE TRIPHOSPHATE TRIPHOSPHOHYDROLASE"/>
    <property type="match status" value="1"/>
</dbReference>
<dbReference type="NCBIfam" id="NF003429">
    <property type="entry name" value="PRK04926.1"/>
    <property type="match status" value="1"/>
</dbReference>
<dbReference type="InterPro" id="IPR006674">
    <property type="entry name" value="HD_domain"/>
</dbReference>
<dbReference type="PROSITE" id="PS51831">
    <property type="entry name" value="HD"/>
    <property type="match status" value="1"/>
</dbReference>
<dbReference type="Proteomes" id="UP001203338">
    <property type="component" value="Unassembled WGS sequence"/>
</dbReference>
<evidence type="ECO:0000313" key="3">
    <source>
        <dbReference type="EMBL" id="MCL6271377.1"/>
    </source>
</evidence>
<reference evidence="3 4" key="1">
    <citation type="submission" date="2022-05" db="EMBL/GenBank/DDBJ databases">
        <authorList>
            <person name="Park J.-S."/>
        </authorList>
    </citation>
    <scope>NUCLEOTIDE SEQUENCE [LARGE SCALE GENOMIC DNA]</scope>
    <source>
        <strain evidence="3 4">2012CJ34-2</strain>
    </source>
</reference>
<evidence type="ECO:0000259" key="2">
    <source>
        <dbReference type="PROSITE" id="PS51831"/>
    </source>
</evidence>
<dbReference type="InterPro" id="IPR050135">
    <property type="entry name" value="dGTPase-like"/>
</dbReference>
<dbReference type="InterPro" id="IPR023293">
    <property type="entry name" value="dGTP_triP_hydro_central_sf"/>
</dbReference>
<evidence type="ECO:0000256" key="1">
    <source>
        <dbReference type="ARBA" id="ARBA00022801"/>
    </source>
</evidence>
<comment type="caution">
    <text evidence="3">The sequence shown here is derived from an EMBL/GenBank/DDBJ whole genome shotgun (WGS) entry which is preliminary data.</text>
</comment>
<dbReference type="GO" id="GO:0008832">
    <property type="term" value="F:dGTPase activity"/>
    <property type="evidence" value="ECO:0007669"/>
    <property type="project" value="UniProtKB-EC"/>
</dbReference>